<feature type="transmembrane region" description="Helical" evidence="1">
    <location>
        <begin position="142"/>
        <end position="165"/>
    </location>
</feature>
<feature type="transmembrane region" description="Helical" evidence="1">
    <location>
        <begin position="293"/>
        <end position="309"/>
    </location>
</feature>
<feature type="transmembrane region" description="Helical" evidence="1">
    <location>
        <begin position="388"/>
        <end position="407"/>
    </location>
</feature>
<gene>
    <name evidence="2" type="ORF">UW52_C0001G0038</name>
</gene>
<proteinExistence type="predicted"/>
<keyword evidence="1" id="KW-0812">Transmembrane</keyword>
<feature type="transmembrane region" description="Helical" evidence="1">
    <location>
        <begin position="316"/>
        <end position="337"/>
    </location>
</feature>
<name>A0A0G1IR51_9BACT</name>
<feature type="transmembrane region" description="Helical" evidence="1">
    <location>
        <begin position="185"/>
        <end position="218"/>
    </location>
</feature>
<reference evidence="2 3" key="1">
    <citation type="journal article" date="2015" name="Nature">
        <title>rRNA introns, odd ribosomes, and small enigmatic genomes across a large radiation of phyla.</title>
        <authorList>
            <person name="Brown C.T."/>
            <person name="Hug L.A."/>
            <person name="Thomas B.C."/>
            <person name="Sharon I."/>
            <person name="Castelle C.J."/>
            <person name="Singh A."/>
            <person name="Wilkins M.J."/>
            <person name="Williams K.H."/>
            <person name="Banfield J.F."/>
        </authorList>
    </citation>
    <scope>NUCLEOTIDE SEQUENCE [LARGE SCALE GENOMIC DNA]</scope>
</reference>
<feature type="transmembrane region" description="Helical" evidence="1">
    <location>
        <begin position="71"/>
        <end position="94"/>
    </location>
</feature>
<evidence type="ECO:0008006" key="4">
    <source>
        <dbReference type="Google" id="ProtNLM"/>
    </source>
</evidence>
<keyword evidence="1" id="KW-1133">Transmembrane helix</keyword>
<organism evidence="2 3">
    <name type="scientific">Candidatus Gottesmanbacteria bacterium GW2011_GWA1_44_24b</name>
    <dbReference type="NCBI Taxonomy" id="1618437"/>
    <lineage>
        <taxon>Bacteria</taxon>
        <taxon>Candidatus Gottesmaniibacteriota</taxon>
    </lineage>
</organism>
<feature type="transmembrane region" description="Helical" evidence="1">
    <location>
        <begin position="7"/>
        <end position="26"/>
    </location>
</feature>
<dbReference type="AlphaFoldDB" id="A0A0G1IR51"/>
<feature type="transmembrane region" description="Helical" evidence="1">
    <location>
        <begin position="536"/>
        <end position="558"/>
    </location>
</feature>
<feature type="transmembrane region" description="Helical" evidence="1">
    <location>
        <begin position="357"/>
        <end position="376"/>
    </location>
</feature>
<protein>
    <recommendedName>
        <fullName evidence="4">Membrane protein 6-pyruvoyl-tetrahydropterin synthase-related domain-containing protein</fullName>
    </recommendedName>
</protein>
<evidence type="ECO:0000256" key="1">
    <source>
        <dbReference type="SAM" id="Phobius"/>
    </source>
</evidence>
<dbReference type="Proteomes" id="UP000034521">
    <property type="component" value="Unassembled WGS sequence"/>
</dbReference>
<keyword evidence="1" id="KW-0472">Membrane</keyword>
<feature type="transmembrane region" description="Helical" evidence="1">
    <location>
        <begin position="99"/>
        <end position="116"/>
    </location>
</feature>
<dbReference type="EMBL" id="LCIQ01000001">
    <property type="protein sequence ID" value="KKT61600.1"/>
    <property type="molecule type" value="Genomic_DNA"/>
</dbReference>
<sequence>MKKCTLLSLIPLIILGISLLPLISFFHPGLPITHDGRDHVVRIANFYASLQEGILIPRWAGNLNWGYGHPILMFLYPFSSYTASVLHFIGFSFVDATKAVFVISYIASLLTMYVWMKEVWGTKVGFVGALLYGFAPYRFVDLYVRGAIGEHAAFVFPPLICYFLYKLAIREKSIRYHVSSVKHGIGLTVSFALFILSHNAISLMFLPVIGLYVLYLYVYESKLSLYFMLNTLYFILLGFGLSAFFWIPAFFEGKYTLRNIVTAGEAMTRFVPFSWFFYSPWNYGGTATLTKSIGYFQWIGLITSIIIILKSKNMRVRILLAASLMIFIFSLFIMTSASEFIWTRIKILQNFQFPWRFLSLTTFIAAVIGGIGIVELPSVLARFLSRYCSSYIIVCSLLIIASTIYMWHPKGYAADGDTSYAGIYAGTTDTGESSPIWSVRFMEHTPANPMEVIDGDAKIEAERRLSTIHEYRVRATKQTRLVENTLYFPGWKIYVDGISAGLQFQDSTYRGLMTFWIDEGDHYVVVKFTDTKRRRVATMISLASVLLIVLSGCVFIVCRKRK</sequence>
<feature type="transmembrane region" description="Helical" evidence="1">
    <location>
        <begin position="224"/>
        <end position="247"/>
    </location>
</feature>
<comment type="caution">
    <text evidence="2">The sequence shown here is derived from an EMBL/GenBank/DDBJ whole genome shotgun (WGS) entry which is preliminary data.</text>
</comment>
<accession>A0A0G1IR51</accession>
<evidence type="ECO:0000313" key="3">
    <source>
        <dbReference type="Proteomes" id="UP000034521"/>
    </source>
</evidence>
<evidence type="ECO:0000313" key="2">
    <source>
        <dbReference type="EMBL" id="KKT61600.1"/>
    </source>
</evidence>